<evidence type="ECO:0000313" key="1">
    <source>
        <dbReference type="EMBL" id="KAK2190204.1"/>
    </source>
</evidence>
<reference evidence="1" key="1">
    <citation type="journal article" date="2023" name="Mol. Biol. Evol.">
        <title>Third-Generation Sequencing Reveals the Adaptive Role of the Epigenome in Three Deep-Sea Polychaetes.</title>
        <authorList>
            <person name="Perez M."/>
            <person name="Aroh O."/>
            <person name="Sun Y."/>
            <person name="Lan Y."/>
            <person name="Juniper S.K."/>
            <person name="Young C.R."/>
            <person name="Angers B."/>
            <person name="Qian P.Y."/>
        </authorList>
    </citation>
    <scope>NUCLEOTIDE SEQUENCE</scope>
    <source>
        <strain evidence="1">R07B-5</strain>
    </source>
</reference>
<gene>
    <name evidence="1" type="ORF">NP493_87g08001</name>
</gene>
<protein>
    <submittedName>
        <fullName evidence="1">Uncharacterized protein</fullName>
    </submittedName>
</protein>
<evidence type="ECO:0000313" key="2">
    <source>
        <dbReference type="Proteomes" id="UP001209878"/>
    </source>
</evidence>
<name>A0AAD9P8N2_RIDPI</name>
<dbReference type="Proteomes" id="UP001209878">
    <property type="component" value="Unassembled WGS sequence"/>
</dbReference>
<organism evidence="1 2">
    <name type="scientific">Ridgeia piscesae</name>
    <name type="common">Tubeworm</name>
    <dbReference type="NCBI Taxonomy" id="27915"/>
    <lineage>
        <taxon>Eukaryota</taxon>
        <taxon>Metazoa</taxon>
        <taxon>Spiralia</taxon>
        <taxon>Lophotrochozoa</taxon>
        <taxon>Annelida</taxon>
        <taxon>Polychaeta</taxon>
        <taxon>Sedentaria</taxon>
        <taxon>Canalipalpata</taxon>
        <taxon>Sabellida</taxon>
        <taxon>Siboglinidae</taxon>
        <taxon>Ridgeia</taxon>
    </lineage>
</organism>
<sequence>MHVLYGTLTCPNICLTILKL</sequence>
<accession>A0AAD9P8N2</accession>
<proteinExistence type="predicted"/>
<keyword evidence="2" id="KW-1185">Reference proteome</keyword>
<dbReference type="AlphaFoldDB" id="A0AAD9P8N2"/>
<comment type="caution">
    <text evidence="1">The sequence shown here is derived from an EMBL/GenBank/DDBJ whole genome shotgun (WGS) entry which is preliminary data.</text>
</comment>
<dbReference type="EMBL" id="JAODUO010000086">
    <property type="protein sequence ID" value="KAK2190204.1"/>
    <property type="molecule type" value="Genomic_DNA"/>
</dbReference>